<keyword evidence="1" id="KW-0812">Transmembrane</keyword>
<feature type="transmembrane region" description="Helical" evidence="1">
    <location>
        <begin position="24"/>
        <end position="44"/>
    </location>
</feature>
<dbReference type="RefSeq" id="WP_002938718.1">
    <property type="nucleotide sequence ID" value="NZ_JARQZE010000005.1"/>
</dbReference>
<sequence length="184" mass="20277">MSPTSTLAAPKLGKKPENVSRKRWLFRISVVMVLLPLFYLPGYFDRIEMNRGAKGLGERMVGEFAVGPWSIRLAEWNLMPPALDGEAGYMKTFSLALCAQCTAQVKAVYIRVGKPRSLRAAGAIFFGSPYRQFANLHVPDRATPDSEVWITLEGWDGSTHQVALPLAEVSPVTAGWLVKKGNPT</sequence>
<dbReference type="EMBL" id="JBHTMC010000020">
    <property type="protein sequence ID" value="MFD1263876.1"/>
    <property type="molecule type" value="Genomic_DNA"/>
</dbReference>
<keyword evidence="3" id="KW-1185">Reference proteome</keyword>
<protein>
    <submittedName>
        <fullName evidence="2">Thiamine pyrophosphate-binding protein</fullName>
    </submittedName>
</protein>
<dbReference type="PIRSF" id="PIRSF029505">
    <property type="entry name" value="UCP029505"/>
    <property type="match status" value="1"/>
</dbReference>
<reference evidence="3" key="1">
    <citation type="journal article" date="2019" name="Int. J. Syst. Evol. Microbiol.">
        <title>The Global Catalogue of Microorganisms (GCM) 10K type strain sequencing project: providing services to taxonomists for standard genome sequencing and annotation.</title>
        <authorList>
            <consortium name="The Broad Institute Genomics Platform"/>
            <consortium name="The Broad Institute Genome Sequencing Center for Infectious Disease"/>
            <person name="Wu L."/>
            <person name="Ma J."/>
        </authorList>
    </citation>
    <scope>NUCLEOTIDE SEQUENCE [LARGE SCALE GENOMIC DNA]</scope>
    <source>
        <strain evidence="3">CCUG 48884</strain>
    </source>
</reference>
<evidence type="ECO:0000256" key="1">
    <source>
        <dbReference type="SAM" id="Phobius"/>
    </source>
</evidence>
<gene>
    <name evidence="2" type="ORF">ACFQ4M_09785</name>
</gene>
<dbReference type="Proteomes" id="UP001597158">
    <property type="component" value="Unassembled WGS sequence"/>
</dbReference>
<keyword evidence="1" id="KW-0472">Membrane</keyword>
<name>A0ABW3WD00_9RHOO</name>
<comment type="caution">
    <text evidence="2">The sequence shown here is derived from an EMBL/GenBank/DDBJ whole genome shotgun (WGS) entry which is preliminary data.</text>
</comment>
<organism evidence="2 3">
    <name type="scientific">Thauera mechernichensis</name>
    <dbReference type="NCBI Taxonomy" id="82788"/>
    <lineage>
        <taxon>Bacteria</taxon>
        <taxon>Pseudomonadati</taxon>
        <taxon>Pseudomonadota</taxon>
        <taxon>Betaproteobacteria</taxon>
        <taxon>Rhodocyclales</taxon>
        <taxon>Zoogloeaceae</taxon>
        <taxon>Thauera</taxon>
    </lineage>
</organism>
<proteinExistence type="predicted"/>
<dbReference type="InterPro" id="IPR016922">
    <property type="entry name" value="UCP029505"/>
</dbReference>
<keyword evidence="1" id="KW-1133">Transmembrane helix</keyword>
<accession>A0ABW3WD00</accession>
<evidence type="ECO:0000313" key="3">
    <source>
        <dbReference type="Proteomes" id="UP001597158"/>
    </source>
</evidence>
<evidence type="ECO:0000313" key="2">
    <source>
        <dbReference type="EMBL" id="MFD1263876.1"/>
    </source>
</evidence>